<organism evidence="2 3">
    <name type="scientific">Vibrio qingdaonensis</name>
    <dbReference type="NCBI Taxonomy" id="2829491"/>
    <lineage>
        <taxon>Bacteria</taxon>
        <taxon>Pseudomonadati</taxon>
        <taxon>Pseudomonadota</taxon>
        <taxon>Gammaproteobacteria</taxon>
        <taxon>Vibrionales</taxon>
        <taxon>Vibrionaceae</taxon>
        <taxon>Vibrio</taxon>
    </lineage>
</organism>
<feature type="transmembrane region" description="Helical" evidence="1">
    <location>
        <begin position="21"/>
        <end position="38"/>
    </location>
</feature>
<dbReference type="RefSeq" id="WP_265675827.1">
    <property type="nucleotide sequence ID" value="NZ_JAKRRY010000020.1"/>
</dbReference>
<keyword evidence="1" id="KW-0472">Membrane</keyword>
<dbReference type="EMBL" id="JAKRRY010000020">
    <property type="protein sequence ID" value="MCW8347307.1"/>
    <property type="molecule type" value="Genomic_DNA"/>
</dbReference>
<reference evidence="2" key="1">
    <citation type="submission" date="2022-02" db="EMBL/GenBank/DDBJ databases">
        <title>Vibrio sp. nov, a new bacterium isolated from seawater.</title>
        <authorList>
            <person name="Yuan Y."/>
        </authorList>
    </citation>
    <scope>NUCLEOTIDE SEQUENCE</scope>
    <source>
        <strain evidence="2">ZSDZ65</strain>
    </source>
</reference>
<keyword evidence="1" id="KW-1133">Transmembrane helix</keyword>
<keyword evidence="3" id="KW-1185">Reference proteome</keyword>
<name>A0A9X3CPR9_9VIBR</name>
<sequence length="141" mass="16072">MKTSQAVSAASPKKSSKWFERVLILLAIIGTVAVMSLYQDLAQRYQSHSNPKSSVYGMWVEKEAASYVKDWFELSQNGVTINHRVVATSFDLKGDLITFYSGDVRYQYQVLNENKTQLQQLSPAHYHPVFELSGKHKKSLR</sequence>
<gene>
    <name evidence="2" type="ORF">MD535_14970</name>
</gene>
<evidence type="ECO:0000256" key="1">
    <source>
        <dbReference type="SAM" id="Phobius"/>
    </source>
</evidence>
<comment type="caution">
    <text evidence="2">The sequence shown here is derived from an EMBL/GenBank/DDBJ whole genome shotgun (WGS) entry which is preliminary data.</text>
</comment>
<dbReference type="Proteomes" id="UP001155587">
    <property type="component" value="Unassembled WGS sequence"/>
</dbReference>
<keyword evidence="1" id="KW-0812">Transmembrane</keyword>
<protein>
    <submittedName>
        <fullName evidence="2">DUF2850 domain-containing protein</fullName>
    </submittedName>
</protein>
<proteinExistence type="predicted"/>
<evidence type="ECO:0000313" key="2">
    <source>
        <dbReference type="EMBL" id="MCW8347307.1"/>
    </source>
</evidence>
<accession>A0A9X3CPR9</accession>
<evidence type="ECO:0000313" key="3">
    <source>
        <dbReference type="Proteomes" id="UP001155587"/>
    </source>
</evidence>
<dbReference type="InterPro" id="IPR021271">
    <property type="entry name" value="DUF2850"/>
</dbReference>
<dbReference type="AlphaFoldDB" id="A0A9X3CPR9"/>
<dbReference type="Pfam" id="PF11012">
    <property type="entry name" value="DUF2850"/>
    <property type="match status" value="1"/>
</dbReference>